<reference evidence="4" key="2">
    <citation type="submission" date="2020-05" db="EMBL/GenBank/DDBJ databases">
        <title>Classification of alakaliphilic streptomycetes isolated from an alkaline soil next to Lonar Crater, India and a proposal for the recognition of Streptomyces alkaliterrae sp. nov.</title>
        <authorList>
            <person name="Golinska P."/>
        </authorList>
    </citation>
    <scope>NUCLEOTIDE SEQUENCE [LARGE SCALE GENOMIC DNA]</scope>
    <source>
        <strain evidence="4">OF8</strain>
    </source>
</reference>
<dbReference type="EMBL" id="JABJXA010000105">
    <property type="protein sequence ID" value="MBB1260571.1"/>
    <property type="molecule type" value="Genomic_DNA"/>
</dbReference>
<sequence>MCTVCANSPNRAKDVVSDIRTAYDCDAPPTKSDVTAVATLKSHNGTTASYLESPHRLRLLRPSA</sequence>
<organism evidence="2 3">
    <name type="scientific">Streptomyces alkaliterrae</name>
    <dbReference type="NCBI Taxonomy" id="2213162"/>
    <lineage>
        <taxon>Bacteria</taxon>
        <taxon>Bacillati</taxon>
        <taxon>Actinomycetota</taxon>
        <taxon>Actinomycetes</taxon>
        <taxon>Kitasatosporales</taxon>
        <taxon>Streptomycetaceae</taxon>
        <taxon>Streptomyces</taxon>
    </lineage>
</organism>
<name>A0A5P0YNU9_9ACTN</name>
<evidence type="ECO:0000313" key="2">
    <source>
        <dbReference type="EMBL" id="MQS01570.1"/>
    </source>
</evidence>
<proteinExistence type="predicted"/>
<protein>
    <submittedName>
        <fullName evidence="2">Uncharacterized protein</fullName>
    </submittedName>
</protein>
<evidence type="ECO:0000313" key="4">
    <source>
        <dbReference type="Proteomes" id="UP000517765"/>
    </source>
</evidence>
<comment type="caution">
    <text evidence="2">The sequence shown here is derived from an EMBL/GenBank/DDBJ whole genome shotgun (WGS) entry which is preliminary data.</text>
</comment>
<evidence type="ECO:0000313" key="1">
    <source>
        <dbReference type="EMBL" id="MBB1260571.1"/>
    </source>
</evidence>
<reference evidence="2 3" key="1">
    <citation type="submission" date="2019-10" db="EMBL/GenBank/DDBJ databases">
        <title>Streptomyces sp. nov., a novel actinobacterium isolated from alkaline environment.</title>
        <authorList>
            <person name="Golinska P."/>
        </authorList>
    </citation>
    <scope>NUCLEOTIDE SEQUENCE [LARGE SCALE GENOMIC DNA]</scope>
    <source>
        <strain evidence="2 3">OF1</strain>
    </source>
</reference>
<reference evidence="1" key="3">
    <citation type="journal article" name="Syst. Appl. Microbiol.">
        <title>Streptomyces alkaliterrae sp. nov., isolated from an alkaline soil, and emended descriptions of Streptomyces alkaliphilus, Streptomyces calidiresistens and Streptomyces durbertensis.</title>
        <authorList>
            <person name="Swiecimska M."/>
            <person name="Golinska P."/>
            <person name="Nouioui I."/>
            <person name="Wypij M."/>
            <person name="Rai M."/>
            <person name="Sangal V."/>
            <person name="Goodfellow M."/>
        </authorList>
    </citation>
    <scope>NUCLEOTIDE SEQUENCE</scope>
    <source>
        <strain evidence="1">OF8</strain>
    </source>
</reference>
<dbReference type="Proteomes" id="UP000517765">
    <property type="component" value="Unassembled WGS sequence"/>
</dbReference>
<evidence type="ECO:0000313" key="3">
    <source>
        <dbReference type="Proteomes" id="UP000320857"/>
    </source>
</evidence>
<gene>
    <name evidence="2" type="ORF">FNX44_006700</name>
    <name evidence="1" type="ORF">H3147_17300</name>
</gene>
<keyword evidence="3" id="KW-1185">Reference proteome</keyword>
<accession>A0A5P0YNU9</accession>
<dbReference type="RefSeq" id="WP_143647044.1">
    <property type="nucleotide sequence ID" value="NZ_JABJXA010000105.1"/>
</dbReference>
<dbReference type="AlphaFoldDB" id="A0A5P0YNU9"/>
<dbReference type="EMBL" id="VJYK02000046">
    <property type="protein sequence ID" value="MQS01570.1"/>
    <property type="molecule type" value="Genomic_DNA"/>
</dbReference>
<dbReference type="Proteomes" id="UP000320857">
    <property type="component" value="Unassembled WGS sequence"/>
</dbReference>